<protein>
    <submittedName>
        <fullName evidence="1">Uncharacterized protein</fullName>
    </submittedName>
</protein>
<accession>A0ACB8MYV1</accession>
<comment type="caution">
    <text evidence="1">The sequence shown here is derived from an EMBL/GenBank/DDBJ whole genome shotgun (WGS) entry which is preliminary data.</text>
</comment>
<gene>
    <name evidence="1" type="ORF">KPL71_003450</name>
</gene>
<keyword evidence="2" id="KW-1185">Reference proteome</keyword>
<evidence type="ECO:0000313" key="1">
    <source>
        <dbReference type="EMBL" id="KAH9790580.1"/>
    </source>
</evidence>
<dbReference type="EMBL" id="CM039171">
    <property type="protein sequence ID" value="KAH9790580.1"/>
    <property type="molecule type" value="Genomic_DNA"/>
</dbReference>
<reference evidence="2" key="1">
    <citation type="journal article" date="2023" name="Hortic. Res.">
        <title>A chromosome-level phased genome enabling allele-level studies in sweet orange: a case study on citrus Huanglongbing tolerance.</title>
        <authorList>
            <person name="Wu B."/>
            <person name="Yu Q."/>
            <person name="Deng Z."/>
            <person name="Duan Y."/>
            <person name="Luo F."/>
            <person name="Gmitter F. Jr."/>
        </authorList>
    </citation>
    <scope>NUCLEOTIDE SEQUENCE [LARGE SCALE GENOMIC DNA]</scope>
    <source>
        <strain evidence="2">cv. Valencia</strain>
    </source>
</reference>
<sequence>MAKGDWRQKRRLVDVTSQEEGNVDLITEDCSRSSYGFVSYFNEQVKRMKTSDENFIVTKEIRKWLGETYKSLPSNEKAKYMKPPINIADYDLQIDDGEQLQQTMGKNGIECRCAPDRFHELVKTFSLQKQRSIREIGFESLLQLRTGRLRRKLCAWLVDKFLPDDGVIILHKQRIPVTATTFSNIMGIHDGGLSVSLSGDADKIARFRDTFKCTGRGISIQNLEDFLNQSDGTGDEFKVAFVLFALATVLCPSSAPIISASFLHTLSDTSAIRERNWASFCYDRLVIAISKFKSKSSAHVGGCLLFLQILYMHNVEYYENVQRGSSLAPIIAWNEEEIKKFMRWLQKQGGVNSDKVRLRDCGNVASFGAVPVDMPQLLQRITEQSDAIQNLTTSINKLSNVIVDLVTMMKQSVDEGQKAAPESTPVHAKAPRPSPKVSPAFENLDENKDPVDAPHDLSNNPGYVPVENTNPIVMDSFFNADDGPLCHGQATETNCQRNAEAFNENTCTDVPYDEDNVTGYMNEPELFKTIRSPYEFRSIKKPSRFQRSPFEKVNDKCVTARYWAGPYVVTSPVADDELQLLTYIFDDSQDENEIIVCTAYNSVTRSSMCSLKPTRWIHSDVIGMYAEYKTIEELQNNPTGPRRWFLPTSFSNSVLNSSCTNLTSFCSGSRWANRFMPNMATCEKIFIPMHDGSNRWFIVVVNIPANSVEIWDSLQSARHKTKIIESCLSMLTALDHVVGEEGQRVYGPKFKFVHFEICQNSRLPQQPYSTDCGLYVMMYMDEPPIVGTQSYKHDSDQARLKMTLKLTLSEFNHARSSVVHLASEYYSRTMAAIADLPPTTGKTQPKTGDRTKLKVGRKKNVARPKQKGHGKRR</sequence>
<organism evidence="1 2">
    <name type="scientific">Citrus sinensis</name>
    <name type="common">Sweet orange</name>
    <name type="synonym">Citrus aurantium var. sinensis</name>
    <dbReference type="NCBI Taxonomy" id="2711"/>
    <lineage>
        <taxon>Eukaryota</taxon>
        <taxon>Viridiplantae</taxon>
        <taxon>Streptophyta</taxon>
        <taxon>Embryophyta</taxon>
        <taxon>Tracheophyta</taxon>
        <taxon>Spermatophyta</taxon>
        <taxon>Magnoliopsida</taxon>
        <taxon>eudicotyledons</taxon>
        <taxon>Gunneridae</taxon>
        <taxon>Pentapetalae</taxon>
        <taxon>rosids</taxon>
        <taxon>malvids</taxon>
        <taxon>Sapindales</taxon>
        <taxon>Rutaceae</taxon>
        <taxon>Aurantioideae</taxon>
        <taxon>Citrus</taxon>
    </lineage>
</organism>
<proteinExistence type="predicted"/>
<name>A0ACB8MYV1_CITSI</name>
<dbReference type="Proteomes" id="UP000829398">
    <property type="component" value="Chromosome 2"/>
</dbReference>
<evidence type="ECO:0000313" key="2">
    <source>
        <dbReference type="Proteomes" id="UP000829398"/>
    </source>
</evidence>